<dbReference type="Proteomes" id="UP000255177">
    <property type="component" value="Unassembled WGS sequence"/>
</dbReference>
<name>A0A380SVE9_9PSED</name>
<sequence>MAFRADEAARMNLEEVEKYLIPHPRDLDQAERTRSKEMLADIVGELGPVVDSYPSWHPLVLHHNDHQPVTIPGADCGYQGLDHTRYFAHGFVTCPYGDGKEVVDSVNAFPWHPAATITAEILDVTFYNTSATPILVKCEWERPLGEGGTIPLSIAMPLLLEKEVPGWRWADVAETWETMRHYILGSPHGSRSSLFVNQETGQALKKMWEMLINSGMYGPIYPRR</sequence>
<evidence type="ECO:0000313" key="1">
    <source>
        <dbReference type="EMBL" id="SUQ61564.1"/>
    </source>
</evidence>
<organism evidence="1 2">
    <name type="scientific">Pseudomonas wadenswilerensis</name>
    <dbReference type="NCBI Taxonomy" id="1785161"/>
    <lineage>
        <taxon>Bacteria</taxon>
        <taxon>Pseudomonadati</taxon>
        <taxon>Pseudomonadota</taxon>
        <taxon>Gammaproteobacteria</taxon>
        <taxon>Pseudomonadales</taxon>
        <taxon>Pseudomonadaceae</taxon>
        <taxon>Pseudomonas</taxon>
    </lineage>
</organism>
<gene>
    <name evidence="1" type="ORF">CCOS864_00988</name>
</gene>
<evidence type="ECO:0000313" key="2">
    <source>
        <dbReference type="Proteomes" id="UP000255177"/>
    </source>
</evidence>
<proteinExistence type="predicted"/>
<dbReference type="AlphaFoldDB" id="A0A380SVE9"/>
<protein>
    <submittedName>
        <fullName evidence="1">Uncharacterized protein</fullName>
    </submittedName>
</protein>
<accession>A0A380SVE9</accession>
<dbReference type="EMBL" id="UIDD01000004">
    <property type="protein sequence ID" value="SUQ61564.1"/>
    <property type="molecule type" value="Genomic_DNA"/>
</dbReference>
<reference evidence="2" key="1">
    <citation type="submission" date="2018-07" db="EMBL/GenBank/DDBJ databases">
        <authorList>
            <person name="Blom J."/>
        </authorList>
    </citation>
    <scope>NUCLEOTIDE SEQUENCE [LARGE SCALE GENOMIC DNA]</scope>
    <source>
        <strain evidence="2">CCOS 864</strain>
    </source>
</reference>
<keyword evidence="2" id="KW-1185">Reference proteome</keyword>